<keyword evidence="2" id="KW-0805">Transcription regulation</keyword>
<evidence type="ECO:0000313" key="7">
    <source>
        <dbReference type="Proteomes" id="UP000542125"/>
    </source>
</evidence>
<gene>
    <name evidence="6" type="ORF">FHW18_000350</name>
</gene>
<dbReference type="PANTHER" id="PTHR30126:SF2">
    <property type="entry name" value="HTH-TYPE TRANSCRIPTIONAL REGULATOR YJIE"/>
    <property type="match status" value="1"/>
</dbReference>
<dbReference type="InterPro" id="IPR036388">
    <property type="entry name" value="WH-like_DNA-bd_sf"/>
</dbReference>
<evidence type="ECO:0000259" key="5">
    <source>
        <dbReference type="PROSITE" id="PS50931"/>
    </source>
</evidence>
<dbReference type="SUPFAM" id="SSF46785">
    <property type="entry name" value="Winged helix' DNA-binding domain"/>
    <property type="match status" value="1"/>
</dbReference>
<proteinExistence type="inferred from homology"/>
<name>A0A7Y9IRM9_9BURK</name>
<dbReference type="SUPFAM" id="SSF53850">
    <property type="entry name" value="Periplasmic binding protein-like II"/>
    <property type="match status" value="1"/>
</dbReference>
<dbReference type="PANTHER" id="PTHR30126">
    <property type="entry name" value="HTH-TYPE TRANSCRIPTIONAL REGULATOR"/>
    <property type="match status" value="1"/>
</dbReference>
<evidence type="ECO:0000256" key="4">
    <source>
        <dbReference type="ARBA" id="ARBA00023163"/>
    </source>
</evidence>
<comment type="caution">
    <text evidence="6">The sequence shown here is derived from an EMBL/GenBank/DDBJ whole genome shotgun (WGS) entry which is preliminary data.</text>
</comment>
<dbReference type="CDD" id="cd05466">
    <property type="entry name" value="PBP2_LTTR_substrate"/>
    <property type="match status" value="1"/>
</dbReference>
<dbReference type="PROSITE" id="PS50931">
    <property type="entry name" value="HTH_LYSR"/>
    <property type="match status" value="1"/>
</dbReference>
<dbReference type="Pfam" id="PF00126">
    <property type="entry name" value="HTH_1"/>
    <property type="match status" value="1"/>
</dbReference>
<evidence type="ECO:0000313" key="6">
    <source>
        <dbReference type="EMBL" id="NYE81079.1"/>
    </source>
</evidence>
<evidence type="ECO:0000256" key="1">
    <source>
        <dbReference type="ARBA" id="ARBA00009437"/>
    </source>
</evidence>
<protein>
    <submittedName>
        <fullName evidence="6">DNA-binding transcriptional LysR family regulator</fullName>
    </submittedName>
</protein>
<dbReference type="GO" id="GO:0003700">
    <property type="term" value="F:DNA-binding transcription factor activity"/>
    <property type="evidence" value="ECO:0007669"/>
    <property type="project" value="InterPro"/>
</dbReference>
<sequence>MNLLWLEDFLAVAATGNFSRAAEDRHCSQPAFSRRIRALESWVGVELLDRSSQPAELTEAGEWFRTVATDILARVARVPEEAQRLAEANSATLRLAATHALSFTFLPRWLRSLESNTPLGPVQLMSDVLQRCEALMLNGKVQFLLSHAHAAAHGVLDSAPFTSTQIGTDVLLPLSVADGQGNAMHPLRDEAGHVVPILRYSDESGLGRIMHALLDRRLDQFTNRTVFTAHLASVLRPMVLDGRGIAWLPKTLVEDDLRSGALVPAAGPEWSIPVAIKLYRDDKFLGSSAERLWQMLNTG</sequence>
<organism evidence="6 7">
    <name type="scientific">Pigmentiphaga litoralis</name>
    <dbReference type="NCBI Taxonomy" id="516702"/>
    <lineage>
        <taxon>Bacteria</taxon>
        <taxon>Pseudomonadati</taxon>
        <taxon>Pseudomonadota</taxon>
        <taxon>Betaproteobacteria</taxon>
        <taxon>Burkholderiales</taxon>
        <taxon>Alcaligenaceae</taxon>
        <taxon>Pigmentiphaga</taxon>
    </lineage>
</organism>
<dbReference type="EMBL" id="JACBYR010000001">
    <property type="protein sequence ID" value="NYE81079.1"/>
    <property type="molecule type" value="Genomic_DNA"/>
</dbReference>
<evidence type="ECO:0000256" key="2">
    <source>
        <dbReference type="ARBA" id="ARBA00023015"/>
    </source>
</evidence>
<comment type="similarity">
    <text evidence="1">Belongs to the LysR transcriptional regulatory family.</text>
</comment>
<dbReference type="Pfam" id="PF03466">
    <property type="entry name" value="LysR_substrate"/>
    <property type="match status" value="1"/>
</dbReference>
<dbReference type="Gene3D" id="1.10.10.10">
    <property type="entry name" value="Winged helix-like DNA-binding domain superfamily/Winged helix DNA-binding domain"/>
    <property type="match status" value="1"/>
</dbReference>
<feature type="domain" description="HTH lysR-type" evidence="5">
    <location>
        <begin position="1"/>
        <end position="58"/>
    </location>
</feature>
<keyword evidence="3 6" id="KW-0238">DNA-binding</keyword>
<dbReference type="InterPro" id="IPR036390">
    <property type="entry name" value="WH_DNA-bd_sf"/>
</dbReference>
<dbReference type="InterPro" id="IPR005119">
    <property type="entry name" value="LysR_subst-bd"/>
</dbReference>
<dbReference type="PRINTS" id="PR00039">
    <property type="entry name" value="HTHLYSR"/>
</dbReference>
<dbReference type="Gene3D" id="3.40.190.10">
    <property type="entry name" value="Periplasmic binding protein-like II"/>
    <property type="match status" value="2"/>
</dbReference>
<dbReference type="GO" id="GO:0000976">
    <property type="term" value="F:transcription cis-regulatory region binding"/>
    <property type="evidence" value="ECO:0007669"/>
    <property type="project" value="TreeGrafter"/>
</dbReference>
<dbReference type="InterPro" id="IPR000847">
    <property type="entry name" value="LysR_HTH_N"/>
</dbReference>
<dbReference type="AlphaFoldDB" id="A0A7Y9IRM9"/>
<evidence type="ECO:0000256" key="3">
    <source>
        <dbReference type="ARBA" id="ARBA00023125"/>
    </source>
</evidence>
<keyword evidence="7" id="KW-1185">Reference proteome</keyword>
<reference evidence="6 7" key="1">
    <citation type="submission" date="2020-07" db="EMBL/GenBank/DDBJ databases">
        <title>Genomic Encyclopedia of Type Strains, Phase IV (KMG-V): Genome sequencing to study the core and pangenomes of soil and plant-associated prokaryotes.</title>
        <authorList>
            <person name="Whitman W."/>
        </authorList>
    </citation>
    <scope>NUCLEOTIDE SEQUENCE [LARGE SCALE GENOMIC DNA]</scope>
    <source>
        <strain evidence="6 7">SAS40</strain>
    </source>
</reference>
<accession>A0A7Y9IRM9</accession>
<dbReference type="RefSeq" id="WP_179582746.1">
    <property type="nucleotide sequence ID" value="NZ_JACBYR010000001.1"/>
</dbReference>
<dbReference type="Proteomes" id="UP000542125">
    <property type="component" value="Unassembled WGS sequence"/>
</dbReference>
<keyword evidence="4" id="KW-0804">Transcription</keyword>